<keyword evidence="4" id="KW-1185">Reference proteome</keyword>
<dbReference type="EMBL" id="JAAVSD010000014">
    <property type="protein sequence ID" value="NLR29789.1"/>
    <property type="molecule type" value="Genomic_DNA"/>
</dbReference>
<organism evidence="3 4">
    <name type="scientific">Levilactobacillus tujiorum</name>
    <dbReference type="NCBI Taxonomy" id="2912243"/>
    <lineage>
        <taxon>Bacteria</taxon>
        <taxon>Bacillati</taxon>
        <taxon>Bacillota</taxon>
        <taxon>Bacilli</taxon>
        <taxon>Lactobacillales</taxon>
        <taxon>Lactobacillaceae</taxon>
        <taxon>Levilactobacillus</taxon>
    </lineage>
</organism>
<comment type="caution">
    <text evidence="3">The sequence shown here is derived from an EMBL/GenBank/DDBJ whole genome shotgun (WGS) entry which is preliminary data.</text>
</comment>
<evidence type="ECO:0000313" key="3">
    <source>
        <dbReference type="EMBL" id="NLR29789.1"/>
    </source>
</evidence>
<dbReference type="CDD" id="cd19103">
    <property type="entry name" value="AKR_unchar"/>
    <property type="match status" value="1"/>
</dbReference>
<dbReference type="PRINTS" id="PR00069">
    <property type="entry name" value="ALDKETRDTASE"/>
</dbReference>
<name>A0ABX1L620_9LACO</name>
<evidence type="ECO:0000259" key="2">
    <source>
        <dbReference type="Pfam" id="PF00248"/>
    </source>
</evidence>
<feature type="domain" description="NADP-dependent oxidoreductase" evidence="2">
    <location>
        <begin position="7"/>
        <end position="298"/>
    </location>
</feature>
<protein>
    <submittedName>
        <fullName evidence="3">Aldo/keto reductase</fullName>
    </submittedName>
</protein>
<dbReference type="SUPFAM" id="SSF51430">
    <property type="entry name" value="NAD(P)-linked oxidoreductase"/>
    <property type="match status" value="1"/>
</dbReference>
<sequence length="314" mass="33803">MTNTSAKLALGTWAWGDTPDGQVFGNHLTTADLRPVVQTAMAAGFTLWDTAYAYGAGASEDKLGELLQDYPRDDYQLSTKFTPQMAAGDSDHEVADMLAGSLQRLHTDYIDIYWIHNPADVEKWTPQLIPLVQSGKIKRIGVSNHNLEQIKRADEILGEAGLHISAVQNHFSLLYRSSEKAGIIDYCKQHGLTFFGYMVLEQGLLTGRYNVDNPLPAGSMRANIYNAVLPQVAALTAGLTAIGEKQGASAAEVATAYALAKGVTPIVGVTKAKYMASETKALSLKLSATDISRLEELAAAANVNTKGSWEAPMA</sequence>
<proteinExistence type="predicted"/>
<dbReference type="Gene3D" id="3.20.20.100">
    <property type="entry name" value="NADP-dependent oxidoreductase domain"/>
    <property type="match status" value="1"/>
</dbReference>
<dbReference type="PANTHER" id="PTHR43364:SF4">
    <property type="entry name" value="NAD(P)-LINKED OXIDOREDUCTASE SUPERFAMILY PROTEIN"/>
    <property type="match status" value="1"/>
</dbReference>
<dbReference type="InterPro" id="IPR050523">
    <property type="entry name" value="AKR_Detox_Biosynth"/>
</dbReference>
<reference evidence="3 4" key="1">
    <citation type="submission" date="2020-03" db="EMBL/GenBank/DDBJ databases">
        <authorList>
            <person name="Zhang Z."/>
            <person name="Guo Z."/>
            <person name="Hou Q."/>
            <person name="Shen X."/>
        </authorList>
    </citation>
    <scope>NUCLEOTIDE SEQUENCE [LARGE SCALE GENOMIC DNA]</scope>
    <source>
        <strain evidence="3 4">HBUAS51329</strain>
    </source>
</reference>
<dbReference type="PANTHER" id="PTHR43364">
    <property type="entry name" value="NADH-SPECIFIC METHYLGLYOXAL REDUCTASE-RELATED"/>
    <property type="match status" value="1"/>
</dbReference>
<accession>A0ABX1L620</accession>
<dbReference type="Pfam" id="PF00248">
    <property type="entry name" value="Aldo_ket_red"/>
    <property type="match status" value="1"/>
</dbReference>
<evidence type="ECO:0000313" key="4">
    <source>
        <dbReference type="Proteomes" id="UP000707477"/>
    </source>
</evidence>
<evidence type="ECO:0000256" key="1">
    <source>
        <dbReference type="ARBA" id="ARBA00023002"/>
    </source>
</evidence>
<keyword evidence="1" id="KW-0560">Oxidoreductase</keyword>
<dbReference type="Proteomes" id="UP000707477">
    <property type="component" value="Unassembled WGS sequence"/>
</dbReference>
<dbReference type="InterPro" id="IPR023210">
    <property type="entry name" value="NADP_OxRdtase_dom"/>
</dbReference>
<dbReference type="RefSeq" id="WP_168850281.1">
    <property type="nucleotide sequence ID" value="NZ_JAAVSD010000014.1"/>
</dbReference>
<gene>
    <name evidence="3" type="ORF">HEQ44_06285</name>
</gene>
<dbReference type="InterPro" id="IPR036812">
    <property type="entry name" value="NAD(P)_OxRdtase_dom_sf"/>
</dbReference>
<dbReference type="InterPro" id="IPR020471">
    <property type="entry name" value="AKR"/>
</dbReference>